<dbReference type="SUPFAM" id="SSF55785">
    <property type="entry name" value="PYP-like sensor domain (PAS domain)"/>
    <property type="match status" value="1"/>
</dbReference>
<dbReference type="SUPFAM" id="SSF55874">
    <property type="entry name" value="ATPase domain of HSP90 chaperone/DNA topoisomerase II/histidine kinase"/>
    <property type="match status" value="1"/>
</dbReference>
<proteinExistence type="predicted"/>
<feature type="transmembrane region" description="Helical" evidence="9">
    <location>
        <begin position="278"/>
        <end position="301"/>
    </location>
</feature>
<dbReference type="InterPro" id="IPR036890">
    <property type="entry name" value="HATPase_C_sf"/>
</dbReference>
<comment type="catalytic activity">
    <reaction evidence="1">
        <text>ATP + protein L-histidine = ADP + protein N-phospho-L-histidine.</text>
        <dbReference type="EC" id="2.7.13.3"/>
    </reaction>
</comment>
<dbReference type="EMBL" id="LN906597">
    <property type="protein sequence ID" value="CUT17163.1"/>
    <property type="molecule type" value="Genomic_DNA"/>
</dbReference>
<dbReference type="Gene3D" id="6.10.340.10">
    <property type="match status" value="1"/>
</dbReference>
<evidence type="ECO:0000256" key="6">
    <source>
        <dbReference type="ARBA" id="ARBA00022777"/>
    </source>
</evidence>
<dbReference type="PANTHER" id="PTHR43065">
    <property type="entry name" value="SENSOR HISTIDINE KINASE"/>
    <property type="match status" value="1"/>
</dbReference>
<evidence type="ECO:0000256" key="9">
    <source>
        <dbReference type="SAM" id="Phobius"/>
    </source>
</evidence>
<keyword evidence="8" id="KW-0902">Two-component regulatory system</keyword>
<evidence type="ECO:0000259" key="10">
    <source>
        <dbReference type="PROSITE" id="PS50109"/>
    </source>
</evidence>
<dbReference type="Gene3D" id="3.30.565.10">
    <property type="entry name" value="Histidine kinase-like ATPase, C-terminal domain"/>
    <property type="match status" value="1"/>
</dbReference>
<accession>A0A0S4M1K4</accession>
<dbReference type="Gene3D" id="1.10.287.130">
    <property type="match status" value="1"/>
</dbReference>
<reference evidence="12" key="1">
    <citation type="submission" date="2015-11" db="EMBL/GenBank/DDBJ databases">
        <authorList>
            <person name="Seth-Smith H.M.B."/>
        </authorList>
    </citation>
    <scope>NUCLEOTIDE SEQUENCE [LARGE SCALE GENOMIC DNA]</scope>
    <source>
        <strain evidence="12">2013Ark11</strain>
    </source>
</reference>
<dbReference type="STRING" id="1561003.Ark11_0307"/>
<dbReference type="InterPro" id="IPR035965">
    <property type="entry name" value="PAS-like_dom_sf"/>
</dbReference>
<dbReference type="SUPFAM" id="SSF47384">
    <property type="entry name" value="Homodimeric domain of signal transducing histidine kinase"/>
    <property type="match status" value="1"/>
</dbReference>
<keyword evidence="3" id="KW-0597">Phosphoprotein</keyword>
<feature type="transmembrane region" description="Helical" evidence="9">
    <location>
        <begin position="75"/>
        <end position="98"/>
    </location>
</feature>
<dbReference type="PRINTS" id="PR00344">
    <property type="entry name" value="BCTRLSENSOR"/>
</dbReference>
<evidence type="ECO:0000256" key="5">
    <source>
        <dbReference type="ARBA" id="ARBA00022741"/>
    </source>
</evidence>
<dbReference type="SMART" id="SM00388">
    <property type="entry name" value="HisKA"/>
    <property type="match status" value="1"/>
</dbReference>
<evidence type="ECO:0000256" key="8">
    <source>
        <dbReference type="ARBA" id="ARBA00023012"/>
    </source>
</evidence>
<dbReference type="InterPro" id="IPR004358">
    <property type="entry name" value="Sig_transdc_His_kin-like_C"/>
</dbReference>
<dbReference type="InterPro" id="IPR017232">
    <property type="entry name" value="NtrY"/>
</dbReference>
<organism evidence="11 12">
    <name type="scientific">Candidatus Ichthyocystis hellenicum</name>
    <dbReference type="NCBI Taxonomy" id="1561003"/>
    <lineage>
        <taxon>Bacteria</taxon>
        <taxon>Pseudomonadati</taxon>
        <taxon>Pseudomonadota</taxon>
        <taxon>Betaproteobacteria</taxon>
        <taxon>Burkholderiales</taxon>
        <taxon>Candidatus Ichthyocystis</taxon>
    </lineage>
</organism>
<dbReference type="RefSeq" id="WP_092342782.1">
    <property type="nucleotide sequence ID" value="NZ_FLSL01000089.1"/>
</dbReference>
<dbReference type="GO" id="GO:0000155">
    <property type="term" value="F:phosphorelay sensor kinase activity"/>
    <property type="evidence" value="ECO:0007669"/>
    <property type="project" value="InterPro"/>
</dbReference>
<feature type="transmembrane region" description="Helical" evidence="9">
    <location>
        <begin position="34"/>
        <end position="55"/>
    </location>
</feature>
<keyword evidence="6 11" id="KW-0418">Kinase</keyword>
<dbReference type="Pfam" id="PF00512">
    <property type="entry name" value="HisKA"/>
    <property type="match status" value="1"/>
</dbReference>
<evidence type="ECO:0000256" key="7">
    <source>
        <dbReference type="ARBA" id="ARBA00022840"/>
    </source>
</evidence>
<sequence>MKYVLSVLAVCSLFLLFLLTFGTANSPILIRYFWLFVLLDIALSICSIVIILVQIKNLVYQYRIRRFGTRLKMRLVILVTVVSFFPGVVIYLVSIGFVTHSIESWFDVHVDKALESGVKLGRDILNTMLYNLTAAARDAAVSIENASPSSFRMSRSLLMLKDSAQLDDVFIVDLHGRVLSYVSDHSLSLQPSSVPTKSQLLEAERVGSLSIVKIDAKSNRYGLLVVRPLMNSGMLPRKLFLVVQKSIPESLSHSLVSVEDVNRDYATLAFSRKNLKKLYILSLTLVLLLILLFAVLAAIYYSDLLAAPIFMLFEGTEAVSHGDFSPRQFSGGTDELSLLTRLFHQMTCQLRDTQQLAREKSIEIERERSYLSNILKTLTTGVITFDAQFCIKAINRSAKEILDDDCHDLLDVTLSSWPRLREISDVILNSFAMTQSTWRRQINYTSDLSNKSLLMRGTYFSHDEEGGYIVVFDDLTPLVHAQKMMVWGEIAQRLAHEIKNPLMPIQLSAERLHVKLADKLFGDDRLMLERSTHLIVRQVVAMKDLINDFRDLTQLPLPHVLPIKIAGLIAEVSFLYEQDDFKIHLELDDRDVDVLADEKQVRQVLHNLLRNALDAVSNEEDPSVGIRLFYDNSMAVIIVSDNGSGFPIHIIKKAFEPYVTSKPRGTGLGLAIVKKIVDEHDGTIEVRNGVKGASVIIALPCIKY</sequence>
<evidence type="ECO:0000313" key="12">
    <source>
        <dbReference type="Proteomes" id="UP000198651"/>
    </source>
</evidence>
<dbReference type="CDD" id="cd00082">
    <property type="entry name" value="HisKA"/>
    <property type="match status" value="1"/>
</dbReference>
<dbReference type="Gene3D" id="3.30.450.20">
    <property type="entry name" value="PAS domain"/>
    <property type="match status" value="1"/>
</dbReference>
<gene>
    <name evidence="11" type="ORF">Ark11_0307</name>
</gene>
<dbReference type="PANTHER" id="PTHR43065:SF10">
    <property type="entry name" value="PEROXIDE STRESS-ACTIVATED HISTIDINE KINASE MAK3"/>
    <property type="match status" value="1"/>
</dbReference>
<evidence type="ECO:0000313" key="11">
    <source>
        <dbReference type="EMBL" id="CUT17163.1"/>
    </source>
</evidence>
<keyword evidence="4" id="KW-0808">Transferase</keyword>
<dbReference type="Proteomes" id="UP000198651">
    <property type="component" value="Chromosome I"/>
</dbReference>
<dbReference type="SMART" id="SM00387">
    <property type="entry name" value="HATPase_c"/>
    <property type="match status" value="1"/>
</dbReference>
<dbReference type="InterPro" id="IPR003594">
    <property type="entry name" value="HATPase_dom"/>
</dbReference>
<keyword evidence="12" id="KW-1185">Reference proteome</keyword>
<dbReference type="InterPro" id="IPR005467">
    <property type="entry name" value="His_kinase_dom"/>
</dbReference>
<dbReference type="SUPFAM" id="SSF158472">
    <property type="entry name" value="HAMP domain-like"/>
    <property type="match status" value="1"/>
</dbReference>
<evidence type="ECO:0000256" key="2">
    <source>
        <dbReference type="ARBA" id="ARBA00012438"/>
    </source>
</evidence>
<dbReference type="AlphaFoldDB" id="A0A0S4M1K4"/>
<keyword evidence="7" id="KW-0067">ATP-binding</keyword>
<evidence type="ECO:0000256" key="1">
    <source>
        <dbReference type="ARBA" id="ARBA00000085"/>
    </source>
</evidence>
<evidence type="ECO:0000256" key="3">
    <source>
        <dbReference type="ARBA" id="ARBA00022553"/>
    </source>
</evidence>
<dbReference type="PATRIC" id="fig|1561003.3.peg.314"/>
<name>A0A0S4M1K4_9BURK</name>
<keyword evidence="5" id="KW-0547">Nucleotide-binding</keyword>
<dbReference type="InterPro" id="IPR003661">
    <property type="entry name" value="HisK_dim/P_dom"/>
</dbReference>
<evidence type="ECO:0000256" key="4">
    <source>
        <dbReference type="ARBA" id="ARBA00022679"/>
    </source>
</evidence>
<keyword evidence="9" id="KW-0472">Membrane</keyword>
<dbReference type="InterPro" id="IPR036097">
    <property type="entry name" value="HisK_dim/P_sf"/>
</dbReference>
<keyword evidence="9" id="KW-0812">Transmembrane</keyword>
<dbReference type="GO" id="GO:0005524">
    <property type="term" value="F:ATP binding"/>
    <property type="evidence" value="ECO:0007669"/>
    <property type="project" value="UniProtKB-KW"/>
</dbReference>
<dbReference type="OrthoDB" id="9781147at2"/>
<dbReference type="PIRSF" id="PIRSF037532">
    <property type="entry name" value="STHK_NtrY"/>
    <property type="match status" value="1"/>
</dbReference>
<protein>
    <recommendedName>
        <fullName evidence="2">histidine kinase</fullName>
        <ecNumber evidence="2">2.7.13.3</ecNumber>
    </recommendedName>
</protein>
<dbReference type="EC" id="2.7.13.3" evidence="2"/>
<dbReference type="Pfam" id="PF02518">
    <property type="entry name" value="HATPase_c"/>
    <property type="match status" value="1"/>
</dbReference>
<feature type="domain" description="Histidine kinase" evidence="10">
    <location>
        <begin position="493"/>
        <end position="703"/>
    </location>
</feature>
<dbReference type="PROSITE" id="PS50109">
    <property type="entry name" value="HIS_KIN"/>
    <property type="match status" value="1"/>
</dbReference>
<keyword evidence="9" id="KW-1133">Transmembrane helix</keyword>